<dbReference type="Proteomes" id="UP000887116">
    <property type="component" value="Unassembled WGS sequence"/>
</dbReference>
<dbReference type="GO" id="GO:0042277">
    <property type="term" value="F:peptide binding"/>
    <property type="evidence" value="ECO:0007669"/>
    <property type="project" value="TreeGrafter"/>
</dbReference>
<keyword evidence="6 8" id="KW-0472">Membrane</keyword>
<evidence type="ECO:0000256" key="1">
    <source>
        <dbReference type="ARBA" id="ARBA00004651"/>
    </source>
</evidence>
<evidence type="ECO:0000313" key="10">
    <source>
        <dbReference type="EMBL" id="GFQ66121.1"/>
    </source>
</evidence>
<evidence type="ECO:0000256" key="3">
    <source>
        <dbReference type="ARBA" id="ARBA00022475"/>
    </source>
</evidence>
<feature type="transmembrane region" description="Helical" evidence="8">
    <location>
        <begin position="136"/>
        <end position="156"/>
    </location>
</feature>
<feature type="transmembrane region" description="Helical" evidence="8">
    <location>
        <begin position="168"/>
        <end position="186"/>
    </location>
</feature>
<dbReference type="InterPro" id="IPR017452">
    <property type="entry name" value="GPCR_Rhodpsn_7TM"/>
</dbReference>
<gene>
    <name evidence="10" type="primary">GNRR2_0</name>
    <name evidence="10" type="ORF">TNCT_432311</name>
</gene>
<comment type="similarity">
    <text evidence="2">Belongs to the G-protein coupled receptor 1 family.</text>
</comment>
<dbReference type="GO" id="GO:0032870">
    <property type="term" value="P:cellular response to hormone stimulus"/>
    <property type="evidence" value="ECO:0007669"/>
    <property type="project" value="TreeGrafter"/>
</dbReference>
<keyword evidence="5 8" id="KW-1133">Transmembrane helix</keyword>
<dbReference type="PRINTS" id="PR00237">
    <property type="entry name" value="GPCRRHODOPSN"/>
</dbReference>
<keyword evidence="3" id="KW-1003">Cell membrane</keyword>
<evidence type="ECO:0000256" key="7">
    <source>
        <dbReference type="ARBA" id="ARBA00023170"/>
    </source>
</evidence>
<evidence type="ECO:0000256" key="5">
    <source>
        <dbReference type="ARBA" id="ARBA00022989"/>
    </source>
</evidence>
<dbReference type="GO" id="GO:0004930">
    <property type="term" value="F:G protein-coupled receptor activity"/>
    <property type="evidence" value="ECO:0007669"/>
    <property type="project" value="InterPro"/>
</dbReference>
<comment type="caution">
    <text evidence="10">The sequence shown here is derived from an EMBL/GenBank/DDBJ whole genome shotgun (WGS) entry which is preliminary data.</text>
</comment>
<dbReference type="PANTHER" id="PTHR24241:SF190">
    <property type="entry name" value="CARDIOACCELERATORY PEPTIDE RECEPTOR-LIKE PROTEIN"/>
    <property type="match status" value="1"/>
</dbReference>
<dbReference type="AlphaFoldDB" id="A0A8X6K9E0"/>
<evidence type="ECO:0000256" key="2">
    <source>
        <dbReference type="ARBA" id="ARBA00010663"/>
    </source>
</evidence>
<evidence type="ECO:0000256" key="4">
    <source>
        <dbReference type="ARBA" id="ARBA00022692"/>
    </source>
</evidence>
<name>A0A8X6K9E0_TRICU</name>
<feature type="transmembrane region" description="Helical" evidence="8">
    <location>
        <begin position="88"/>
        <end position="107"/>
    </location>
</feature>
<dbReference type="OrthoDB" id="6410526at2759"/>
<feature type="domain" description="G-protein coupled receptors family 1 profile" evidence="9">
    <location>
        <begin position="68"/>
        <end position="188"/>
    </location>
</feature>
<comment type="subcellular location">
    <subcellularLocation>
        <location evidence="1">Cell membrane</location>
        <topology evidence="1">Multi-pass membrane protein</topology>
    </subcellularLocation>
</comment>
<dbReference type="Pfam" id="PF00001">
    <property type="entry name" value="7tm_1"/>
    <property type="match status" value="1"/>
</dbReference>
<dbReference type="InterPro" id="IPR000276">
    <property type="entry name" value="GPCR_Rhodpsn"/>
</dbReference>
<evidence type="ECO:0000256" key="6">
    <source>
        <dbReference type="ARBA" id="ARBA00023136"/>
    </source>
</evidence>
<proteinExistence type="inferred from homology"/>
<dbReference type="Gene3D" id="1.20.1070.10">
    <property type="entry name" value="Rhodopsin 7-helix transmembrane proteins"/>
    <property type="match status" value="1"/>
</dbReference>
<evidence type="ECO:0000259" key="9">
    <source>
        <dbReference type="PROSITE" id="PS50262"/>
    </source>
</evidence>
<keyword evidence="4 8" id="KW-0812">Transmembrane</keyword>
<dbReference type="SUPFAM" id="SSF81321">
    <property type="entry name" value="Family A G protein-coupled receptor-like"/>
    <property type="match status" value="1"/>
</dbReference>
<sequence length="188" mass="21812">MAVQRRQIGMLELSEFDFEEHYFNGTNNSYNGSLSIGYQELSYYFFSNQDSFCEVALYSLMFVVAAIGNMTVFVTLIRYRHRKSRMNLMILHVAIADLIVTFIMTPLEIIRRASFQWVVGNPACQILLPTRAFGPYLSSLILVCISLDRYFTFLYPEKINYAQRRGKIMLELAWITSILITILQVSCH</sequence>
<keyword evidence="11" id="KW-1185">Reference proteome</keyword>
<dbReference type="PANTHER" id="PTHR24241">
    <property type="entry name" value="NEUROPEPTIDE RECEPTOR-RELATED G-PROTEIN COUPLED RECEPTOR"/>
    <property type="match status" value="1"/>
</dbReference>
<dbReference type="PROSITE" id="PS50262">
    <property type="entry name" value="G_PROTEIN_RECEP_F1_2"/>
    <property type="match status" value="1"/>
</dbReference>
<evidence type="ECO:0000256" key="8">
    <source>
        <dbReference type="SAM" id="Phobius"/>
    </source>
</evidence>
<reference evidence="10" key="1">
    <citation type="submission" date="2020-07" db="EMBL/GenBank/DDBJ databases">
        <title>Multicomponent nature underlies the extraordinary mechanical properties of spider dragline silk.</title>
        <authorList>
            <person name="Kono N."/>
            <person name="Nakamura H."/>
            <person name="Mori M."/>
            <person name="Yoshida Y."/>
            <person name="Ohtoshi R."/>
            <person name="Malay A.D."/>
            <person name="Moran D.A.P."/>
            <person name="Tomita M."/>
            <person name="Numata K."/>
            <person name="Arakawa K."/>
        </authorList>
    </citation>
    <scope>NUCLEOTIDE SEQUENCE</scope>
</reference>
<dbReference type="GO" id="GO:0005886">
    <property type="term" value="C:plasma membrane"/>
    <property type="evidence" value="ECO:0007669"/>
    <property type="project" value="UniProtKB-SubCell"/>
</dbReference>
<organism evidence="10 11">
    <name type="scientific">Trichonephila clavata</name>
    <name type="common">Joro spider</name>
    <name type="synonym">Nephila clavata</name>
    <dbReference type="NCBI Taxonomy" id="2740835"/>
    <lineage>
        <taxon>Eukaryota</taxon>
        <taxon>Metazoa</taxon>
        <taxon>Ecdysozoa</taxon>
        <taxon>Arthropoda</taxon>
        <taxon>Chelicerata</taxon>
        <taxon>Arachnida</taxon>
        <taxon>Araneae</taxon>
        <taxon>Araneomorphae</taxon>
        <taxon>Entelegynae</taxon>
        <taxon>Araneoidea</taxon>
        <taxon>Nephilidae</taxon>
        <taxon>Trichonephila</taxon>
    </lineage>
</organism>
<evidence type="ECO:0000313" key="11">
    <source>
        <dbReference type="Proteomes" id="UP000887116"/>
    </source>
</evidence>
<protein>
    <submittedName>
        <fullName evidence="10">Gonadotropin-releasing hormone II receptor</fullName>
    </submittedName>
</protein>
<accession>A0A8X6K9E0</accession>
<dbReference type="EMBL" id="BMAO01020264">
    <property type="protein sequence ID" value="GFQ66121.1"/>
    <property type="molecule type" value="Genomic_DNA"/>
</dbReference>
<feature type="transmembrane region" description="Helical" evidence="8">
    <location>
        <begin position="55"/>
        <end position="76"/>
    </location>
</feature>
<keyword evidence="7 10" id="KW-0675">Receptor</keyword>